<keyword evidence="7" id="KW-0813">Transport</keyword>
<gene>
    <name evidence="9" type="ORF">RC74_04985</name>
</gene>
<evidence type="ECO:0000256" key="3">
    <source>
        <dbReference type="ARBA" id="ARBA00022475"/>
    </source>
</evidence>
<keyword evidence="7" id="KW-0653">Protein transport</keyword>
<dbReference type="RefSeq" id="WP_039002356.1">
    <property type="nucleotide sequence ID" value="NZ_CP014327.1"/>
</dbReference>
<dbReference type="OrthoDB" id="7853746at2"/>
<sequence>MKLARRPRRLPPETIIPLIDVVFFLLIFFMLIGRMDATAPFAVYPAFSTTGTEMPGGGATLSIGAQGELALNGAEAALDSLLKQLTVSLADDPNLLVRINAHQDADLAHVLPLMAKIETLGARDLVLVVTPEIP</sequence>
<evidence type="ECO:0000256" key="6">
    <source>
        <dbReference type="ARBA" id="ARBA00023136"/>
    </source>
</evidence>
<reference evidence="9 10" key="1">
    <citation type="submission" date="2016-02" db="EMBL/GenBank/DDBJ databases">
        <title>Complete genome sequence of Halocynthiibacter arcticus PAMC 20958t from arctic marine sediment.</title>
        <authorList>
            <person name="Lee Y.M."/>
            <person name="Baek K."/>
            <person name="Lee H.K."/>
            <person name="Shin S.C."/>
        </authorList>
    </citation>
    <scope>NUCLEOTIDE SEQUENCE [LARGE SCALE GENOMIC DNA]</scope>
    <source>
        <strain evidence="9">PAMC 20958</strain>
    </source>
</reference>
<dbReference type="EMBL" id="CP014327">
    <property type="protein sequence ID" value="AML50725.1"/>
    <property type="molecule type" value="Genomic_DNA"/>
</dbReference>
<dbReference type="Pfam" id="PF02472">
    <property type="entry name" value="ExbD"/>
    <property type="match status" value="1"/>
</dbReference>
<evidence type="ECO:0000256" key="4">
    <source>
        <dbReference type="ARBA" id="ARBA00022692"/>
    </source>
</evidence>
<evidence type="ECO:0000256" key="8">
    <source>
        <dbReference type="SAM" id="Phobius"/>
    </source>
</evidence>
<evidence type="ECO:0000256" key="5">
    <source>
        <dbReference type="ARBA" id="ARBA00022989"/>
    </source>
</evidence>
<dbReference type="Gene3D" id="3.30.420.270">
    <property type="match status" value="1"/>
</dbReference>
<dbReference type="GO" id="GO:0015031">
    <property type="term" value="P:protein transport"/>
    <property type="evidence" value="ECO:0007669"/>
    <property type="project" value="UniProtKB-KW"/>
</dbReference>
<keyword evidence="3" id="KW-1003">Cell membrane</keyword>
<dbReference type="GO" id="GO:0022857">
    <property type="term" value="F:transmembrane transporter activity"/>
    <property type="evidence" value="ECO:0007669"/>
    <property type="project" value="InterPro"/>
</dbReference>
<proteinExistence type="inferred from homology"/>
<protein>
    <submittedName>
        <fullName evidence="9">Biopolymer transporter ExbD</fullName>
    </submittedName>
</protein>
<keyword evidence="6 8" id="KW-0472">Membrane</keyword>
<comment type="subcellular location">
    <subcellularLocation>
        <location evidence="1">Cell membrane</location>
        <topology evidence="1">Single-pass membrane protein</topology>
    </subcellularLocation>
    <subcellularLocation>
        <location evidence="7">Cell membrane</location>
        <topology evidence="7">Single-pass type II membrane protein</topology>
    </subcellularLocation>
</comment>
<dbReference type="Proteomes" id="UP000070371">
    <property type="component" value="Chromosome"/>
</dbReference>
<dbReference type="GO" id="GO:0005886">
    <property type="term" value="C:plasma membrane"/>
    <property type="evidence" value="ECO:0007669"/>
    <property type="project" value="UniProtKB-SubCell"/>
</dbReference>
<dbReference type="PANTHER" id="PTHR30558:SF3">
    <property type="entry name" value="BIOPOLYMER TRANSPORT PROTEIN EXBD-RELATED"/>
    <property type="match status" value="1"/>
</dbReference>
<dbReference type="PANTHER" id="PTHR30558">
    <property type="entry name" value="EXBD MEMBRANE COMPONENT OF PMF-DRIVEN MACROMOLECULE IMPORT SYSTEM"/>
    <property type="match status" value="1"/>
</dbReference>
<organism evidence="9 10">
    <name type="scientific">Falsihalocynthiibacter arcticus</name>
    <dbReference type="NCBI Taxonomy" id="1579316"/>
    <lineage>
        <taxon>Bacteria</taxon>
        <taxon>Pseudomonadati</taxon>
        <taxon>Pseudomonadota</taxon>
        <taxon>Alphaproteobacteria</taxon>
        <taxon>Rhodobacterales</taxon>
        <taxon>Roseobacteraceae</taxon>
        <taxon>Falsihalocynthiibacter</taxon>
    </lineage>
</organism>
<evidence type="ECO:0000256" key="7">
    <source>
        <dbReference type="RuleBase" id="RU003879"/>
    </source>
</evidence>
<dbReference type="STRING" id="1579316.RC74_04985"/>
<evidence type="ECO:0000256" key="1">
    <source>
        <dbReference type="ARBA" id="ARBA00004162"/>
    </source>
</evidence>
<name>A0A126UYD9_9RHOB</name>
<dbReference type="InterPro" id="IPR003400">
    <property type="entry name" value="ExbD"/>
</dbReference>
<evidence type="ECO:0000313" key="9">
    <source>
        <dbReference type="EMBL" id="AML50725.1"/>
    </source>
</evidence>
<comment type="similarity">
    <text evidence="2 7">Belongs to the ExbD/TolR family.</text>
</comment>
<feature type="transmembrane region" description="Helical" evidence="8">
    <location>
        <begin position="15"/>
        <end position="32"/>
    </location>
</feature>
<evidence type="ECO:0000256" key="2">
    <source>
        <dbReference type="ARBA" id="ARBA00005811"/>
    </source>
</evidence>
<dbReference type="KEGG" id="hat:RC74_04985"/>
<keyword evidence="5 8" id="KW-1133">Transmembrane helix</keyword>
<keyword evidence="10" id="KW-1185">Reference proteome</keyword>
<evidence type="ECO:0000313" key="10">
    <source>
        <dbReference type="Proteomes" id="UP000070371"/>
    </source>
</evidence>
<keyword evidence="4 7" id="KW-0812">Transmembrane</keyword>
<accession>A0A126UYD9</accession>
<dbReference type="AlphaFoldDB" id="A0A126UYD9"/>